<organism evidence="2 3">
    <name type="scientific">Massilia violaceinigra</name>
    <dbReference type="NCBI Taxonomy" id="2045208"/>
    <lineage>
        <taxon>Bacteria</taxon>
        <taxon>Pseudomonadati</taxon>
        <taxon>Pseudomonadota</taxon>
        <taxon>Betaproteobacteria</taxon>
        <taxon>Burkholderiales</taxon>
        <taxon>Oxalobacteraceae</taxon>
        <taxon>Telluria group</taxon>
        <taxon>Massilia</taxon>
    </lineage>
</organism>
<feature type="region of interest" description="Disordered" evidence="1">
    <location>
        <begin position="72"/>
        <end position="99"/>
    </location>
</feature>
<dbReference type="AlphaFoldDB" id="A0A2D2DQ73"/>
<proteinExistence type="predicted"/>
<feature type="compositionally biased region" description="Polar residues" evidence="1">
    <location>
        <begin position="72"/>
        <end position="86"/>
    </location>
</feature>
<evidence type="ECO:0000256" key="1">
    <source>
        <dbReference type="SAM" id="MobiDB-lite"/>
    </source>
</evidence>
<accession>A0A2D2DQ73</accession>
<evidence type="ECO:0000313" key="2">
    <source>
        <dbReference type="EMBL" id="ATQ77093.1"/>
    </source>
</evidence>
<dbReference type="KEGG" id="mass:CR152_23195"/>
<sequence>MTGFVDSRPAAFAQRTLQAMIHGSPRVVRQEARADAMQHGALQRAGSKKIVQAKASESNPAQLQQALARSWNTTGLPDKLQSNAQRPSLAAPRQPGSQTTVQLLDNPAAHINEDSPVNIGFGMNHVAPATEFTSYNAFKKATARGALNTIINIDDSELHTELMQMIGQVTPA</sequence>
<evidence type="ECO:0000313" key="3">
    <source>
        <dbReference type="Proteomes" id="UP000229897"/>
    </source>
</evidence>
<keyword evidence="3" id="KW-1185">Reference proteome</keyword>
<dbReference type="Proteomes" id="UP000229897">
    <property type="component" value="Chromosome"/>
</dbReference>
<name>A0A2D2DQ73_9BURK</name>
<reference evidence="2" key="1">
    <citation type="submission" date="2017-10" db="EMBL/GenBank/DDBJ databases">
        <title>Massilia psychrophilum sp. nov., a novel purple-pigmented bacterium isolated from Tianshan glacier, Xinjiang Municipality, China.</title>
        <authorList>
            <person name="Wang H."/>
        </authorList>
    </citation>
    <scope>NUCLEOTIDE SEQUENCE [LARGE SCALE GENOMIC DNA]</scope>
    <source>
        <strain evidence="2">B2</strain>
    </source>
</reference>
<gene>
    <name evidence="2" type="ORF">CR152_23195</name>
</gene>
<protein>
    <submittedName>
        <fullName evidence="2">Uncharacterized protein</fullName>
    </submittedName>
</protein>
<dbReference type="EMBL" id="CP024608">
    <property type="protein sequence ID" value="ATQ77093.1"/>
    <property type="molecule type" value="Genomic_DNA"/>
</dbReference>